<organism evidence="1 2">
    <name type="scientific">Mycobacterium alsense</name>
    <dbReference type="NCBI Taxonomy" id="324058"/>
    <lineage>
        <taxon>Bacteria</taxon>
        <taxon>Bacillati</taxon>
        <taxon>Actinomycetota</taxon>
        <taxon>Actinomycetes</taxon>
        <taxon>Mycobacteriales</taxon>
        <taxon>Mycobacteriaceae</taxon>
        <taxon>Mycobacterium</taxon>
    </lineage>
</organism>
<gene>
    <name evidence="1" type="ORF">A5672_27195</name>
</gene>
<dbReference type="EMBL" id="LZIT01000286">
    <property type="protein sequence ID" value="OBG30971.1"/>
    <property type="molecule type" value="Genomic_DNA"/>
</dbReference>
<dbReference type="AlphaFoldDB" id="A0ABD6NYU1"/>
<protein>
    <submittedName>
        <fullName evidence="1">Uncharacterized protein</fullName>
    </submittedName>
</protein>
<proteinExistence type="predicted"/>
<dbReference type="Proteomes" id="UP000092086">
    <property type="component" value="Unassembled WGS sequence"/>
</dbReference>
<evidence type="ECO:0000313" key="2">
    <source>
        <dbReference type="Proteomes" id="UP000092086"/>
    </source>
</evidence>
<accession>A0ABD6NYU1</accession>
<reference evidence="1 2" key="1">
    <citation type="submission" date="2016-06" db="EMBL/GenBank/DDBJ databases">
        <authorList>
            <person name="Sutton G."/>
            <person name="Brinkac L."/>
            <person name="Sanka R."/>
            <person name="Adams M."/>
            <person name="Lau E."/>
            <person name="Sam S."/>
            <person name="Sreng N."/>
            <person name="Him V."/>
            <person name="Kerleguer A."/>
            <person name="Cheng S."/>
        </authorList>
    </citation>
    <scope>NUCLEOTIDE SEQUENCE [LARGE SCALE GENOMIC DNA]</scope>
    <source>
        <strain evidence="1 2">E2978</strain>
    </source>
</reference>
<name>A0ABD6NYU1_9MYCO</name>
<dbReference type="RefSeq" id="WP_068213389.1">
    <property type="nucleotide sequence ID" value="NZ_LZIT01000286.1"/>
</dbReference>
<comment type="caution">
    <text evidence="1">The sequence shown here is derived from an EMBL/GenBank/DDBJ whole genome shotgun (WGS) entry which is preliminary data.</text>
</comment>
<evidence type="ECO:0000313" key="1">
    <source>
        <dbReference type="EMBL" id="OBG30971.1"/>
    </source>
</evidence>
<sequence length="96" mass="9859">MTKQADTQPLPSMVPGRADFQRAAALCLHAYGYDPQGVNSVLAEADQEGRLSALVLALVEMATAPEPLNSPAGIAGLRNVALGMSLDTDTPNGPAA</sequence>